<evidence type="ECO:0000256" key="2">
    <source>
        <dbReference type="SAM" id="Phobius"/>
    </source>
</evidence>
<sequence length="70" mass="8172">MSNNSNPKPIKKDNRIDNDHHNLDEPYIPGSKHKFEGWPILWILIAIFLIATVLWYTGATPYLIKWIANK</sequence>
<keyword evidence="2" id="KW-0472">Membrane</keyword>
<dbReference type="Proteomes" id="UP000031246">
    <property type="component" value="Unassembled WGS sequence"/>
</dbReference>
<proteinExistence type="predicted"/>
<accession>A0A0C1FTB8</accession>
<feature type="transmembrane region" description="Helical" evidence="2">
    <location>
        <begin position="40"/>
        <end position="64"/>
    </location>
</feature>
<keyword evidence="2" id="KW-1133">Transmembrane helix</keyword>
<feature type="compositionally biased region" description="Basic and acidic residues" evidence="1">
    <location>
        <begin position="10"/>
        <end position="22"/>
    </location>
</feature>
<dbReference type="RefSeq" id="WP_039481689.1">
    <property type="nucleotide sequence ID" value="NZ_JSYN01000035.1"/>
</dbReference>
<evidence type="ECO:0000256" key="1">
    <source>
        <dbReference type="SAM" id="MobiDB-lite"/>
    </source>
</evidence>
<evidence type="ECO:0000313" key="3">
    <source>
        <dbReference type="EMBL" id="KIA91114.1"/>
    </source>
</evidence>
<keyword evidence="4" id="KW-1185">Reference proteome</keyword>
<organism evidence="3 4">
    <name type="scientific">Pedobacter kyungheensis</name>
    <dbReference type="NCBI Taxonomy" id="1069985"/>
    <lineage>
        <taxon>Bacteria</taxon>
        <taxon>Pseudomonadati</taxon>
        <taxon>Bacteroidota</taxon>
        <taxon>Sphingobacteriia</taxon>
        <taxon>Sphingobacteriales</taxon>
        <taxon>Sphingobacteriaceae</taxon>
        <taxon>Pedobacter</taxon>
    </lineage>
</organism>
<gene>
    <name evidence="3" type="ORF">OC25_23600</name>
</gene>
<dbReference type="OrthoDB" id="772914at2"/>
<protein>
    <submittedName>
        <fullName evidence="3">Uncharacterized protein</fullName>
    </submittedName>
</protein>
<comment type="caution">
    <text evidence="3">The sequence shown here is derived from an EMBL/GenBank/DDBJ whole genome shotgun (WGS) entry which is preliminary data.</text>
</comment>
<feature type="region of interest" description="Disordered" evidence="1">
    <location>
        <begin position="1"/>
        <end position="22"/>
    </location>
</feature>
<dbReference type="AlphaFoldDB" id="A0A0C1FTB8"/>
<dbReference type="EMBL" id="JSYN01000035">
    <property type="protein sequence ID" value="KIA91114.1"/>
    <property type="molecule type" value="Genomic_DNA"/>
</dbReference>
<evidence type="ECO:0000313" key="4">
    <source>
        <dbReference type="Proteomes" id="UP000031246"/>
    </source>
</evidence>
<name>A0A0C1FTB8_9SPHI</name>
<reference evidence="3 4" key="1">
    <citation type="submission" date="2014-10" db="EMBL/GenBank/DDBJ databases">
        <title>Pedobacter Kyungheensis.</title>
        <authorList>
            <person name="Anderson B.M."/>
            <person name="Newman J.D."/>
        </authorList>
    </citation>
    <scope>NUCLEOTIDE SEQUENCE [LARGE SCALE GENOMIC DNA]</scope>
    <source>
        <strain evidence="3 4">KACC 16221</strain>
    </source>
</reference>
<keyword evidence="2" id="KW-0812">Transmembrane</keyword>